<feature type="compositionally biased region" description="Polar residues" evidence="15">
    <location>
        <begin position="307"/>
        <end position="316"/>
    </location>
</feature>
<feature type="domain" description="Protein kinase" evidence="16">
    <location>
        <begin position="7"/>
        <end position="257"/>
    </location>
</feature>
<dbReference type="PROSITE" id="PS50011">
    <property type="entry name" value="PROTEIN_KINASE_DOM"/>
    <property type="match status" value="1"/>
</dbReference>
<evidence type="ECO:0000256" key="9">
    <source>
        <dbReference type="ARBA" id="ARBA00023212"/>
    </source>
</evidence>
<dbReference type="FunFam" id="1.10.510.10:FF:000292">
    <property type="entry name" value="Serine/threonine-protein kinase 36"/>
    <property type="match status" value="1"/>
</dbReference>
<dbReference type="FunFam" id="3.30.200.20:FF:000042">
    <property type="entry name" value="Aurora kinase A"/>
    <property type="match status" value="1"/>
</dbReference>
<gene>
    <name evidence="17" type="ORF">AKO1_008477</name>
</gene>
<dbReference type="InterPro" id="IPR000719">
    <property type="entry name" value="Prot_kinase_dom"/>
</dbReference>
<evidence type="ECO:0000256" key="14">
    <source>
        <dbReference type="PROSITE-ProRule" id="PRU10141"/>
    </source>
</evidence>
<dbReference type="PANTHER" id="PTHR22983:SF6">
    <property type="entry name" value="SERINE_THREONINE-PROTEIN KINASE 36"/>
    <property type="match status" value="1"/>
</dbReference>
<evidence type="ECO:0000256" key="7">
    <source>
        <dbReference type="ARBA" id="ARBA00022777"/>
    </source>
</evidence>
<keyword evidence="8 14" id="KW-0067">ATP-binding</keyword>
<keyword evidence="3" id="KW-0963">Cytoplasm</keyword>
<comment type="subcellular location">
    <subcellularLocation>
        <location evidence="1">Cytoplasm</location>
        <location evidence="1">Cytoskeleton</location>
    </subcellularLocation>
</comment>
<dbReference type="PROSITE" id="PS00107">
    <property type="entry name" value="PROTEIN_KINASE_ATP"/>
    <property type="match status" value="1"/>
</dbReference>
<dbReference type="SUPFAM" id="SSF48371">
    <property type="entry name" value="ARM repeat"/>
    <property type="match status" value="1"/>
</dbReference>
<evidence type="ECO:0000256" key="10">
    <source>
        <dbReference type="ARBA" id="ARBA00047899"/>
    </source>
</evidence>
<dbReference type="AlphaFoldDB" id="A0AAW2YME2"/>
<dbReference type="SUPFAM" id="SSF56112">
    <property type="entry name" value="Protein kinase-like (PK-like)"/>
    <property type="match status" value="1"/>
</dbReference>
<evidence type="ECO:0000256" key="6">
    <source>
        <dbReference type="ARBA" id="ARBA00022741"/>
    </source>
</evidence>
<keyword evidence="7 17" id="KW-0418">Kinase</keyword>
<dbReference type="Gene3D" id="1.25.10.10">
    <property type="entry name" value="Leucine-rich Repeat Variant"/>
    <property type="match status" value="2"/>
</dbReference>
<dbReference type="InterPro" id="IPR017441">
    <property type="entry name" value="Protein_kinase_ATP_BS"/>
</dbReference>
<keyword evidence="5" id="KW-0808">Transferase</keyword>
<dbReference type="EMBL" id="JAOPGA020000330">
    <property type="protein sequence ID" value="KAL0478209.1"/>
    <property type="molecule type" value="Genomic_DNA"/>
</dbReference>
<feature type="repeat" description="ARM" evidence="13">
    <location>
        <begin position="1074"/>
        <end position="1101"/>
    </location>
</feature>
<dbReference type="GO" id="GO:0005524">
    <property type="term" value="F:ATP binding"/>
    <property type="evidence" value="ECO:0007669"/>
    <property type="project" value="UniProtKB-UniRule"/>
</dbReference>
<comment type="caution">
    <text evidence="17">The sequence shown here is derived from an EMBL/GenBank/DDBJ whole genome shotgun (WGS) entry which is preliminary data.</text>
</comment>
<dbReference type="InterPro" id="IPR008271">
    <property type="entry name" value="Ser/Thr_kinase_AS"/>
</dbReference>
<evidence type="ECO:0000313" key="17">
    <source>
        <dbReference type="EMBL" id="KAL0478209.1"/>
    </source>
</evidence>
<dbReference type="Gene3D" id="1.10.510.10">
    <property type="entry name" value="Transferase(Phosphotransferase) domain 1"/>
    <property type="match status" value="1"/>
</dbReference>
<evidence type="ECO:0000256" key="13">
    <source>
        <dbReference type="PROSITE-ProRule" id="PRU00259"/>
    </source>
</evidence>
<reference evidence="17 18" key="1">
    <citation type="submission" date="2024-03" db="EMBL/GenBank/DDBJ databases">
        <title>The Acrasis kona genome and developmental transcriptomes reveal deep origins of eukaryotic multicellular pathways.</title>
        <authorList>
            <person name="Sheikh S."/>
            <person name="Fu C.-J."/>
            <person name="Brown M.W."/>
            <person name="Baldauf S.L."/>
        </authorList>
    </citation>
    <scope>NUCLEOTIDE SEQUENCE [LARGE SCALE GENOMIC DNA]</scope>
    <source>
        <strain evidence="17 18">ATCC MYA-3509</strain>
    </source>
</reference>
<evidence type="ECO:0000256" key="15">
    <source>
        <dbReference type="SAM" id="MobiDB-lite"/>
    </source>
</evidence>
<evidence type="ECO:0000256" key="8">
    <source>
        <dbReference type="ARBA" id="ARBA00022840"/>
    </source>
</evidence>
<evidence type="ECO:0000313" key="18">
    <source>
        <dbReference type="Proteomes" id="UP001431209"/>
    </source>
</evidence>
<sequence>MSRIENYYIGELIGEGSFGKVYKGRRKYTGQTVAIKFIAKKGKNEKELTSLRQEINILRKLNHENIILMLDSFETDTDFCVVMEHAQGELFEILEDDKKLPEEEVAKIAKQLVRALHYLHSNRIIHRDMKPQNILIGTDGAVKLCDFGFARVMSCNTMVLTSIKGTPLYMAPELVQEQPYNRTADLWSLGVILYELVVGRPPFYTNSFFTLIQYIVKDPVKFPQSISDDFKDFLRGLLNKVPSQRLDWPDLANHPFVAETEEDRALRQKMLAQNIGRQRLERFDELVNKNKSNSQPLTSRRLKPKTPRQNNRTSPSRRNRIDSGKRVTLTVLETMVKTDKEAVNIVNNPGALDTLSSTLNVSAGEYEKSSAPVKSALKITIKALEVAQNARNNDEIAENISDSNLVKSLLGLTKEFSTCKFDAQPVLLDSLQALNLALKIGNNDGSRALEAFFPQVDGLINYRYDATCGVQNKSLECITELFRHANRVPFQTATIFDKLKESNTYPSVCHCLDYKNKNSPRLNISSLKQLSSQALQSIAEIVHPVEGEILPFPMSGDSSQNVSDAIDECPQDVSVRYTIATILLQKSFVPRVVEFLSTKDSKQRILALRIIYQCSRFNIEFAKHMGSDDELYSPMLGMLRGYLDTSGPINKDVMYESELIMLVFSIILKESPHLGEILAKIVPLLVESFSLTNEPRFQCVVVYLISSVSRCDYKSKSIVINQFFNTNAFTKCNDLLNHNFKSYENHEYNRIEGTGFGFPDIGLLDGVMYLLDELSEGSICKDFSSRLIDSGTWKSFCTRFENLNVYSEVSIEGLKAALSFIYRLAHSSESNRNNIFGDKELVKVIISNIRSENVNRLSRWPPSRYGGSPAVTSIVERVIGILFLSLGIQADTIVAQVHNVMYREELIKHCISVLDLLPSNHFEGPVGLLSRLTNHSQHFARHYIKYGGLDAKLVHMLLRPTNSPVIIVDSLLIISQLARISKDFYKDIAAADVCKYINDLLKHPDGGVRSKTCNLIGNMCRHSFFFYEALQKCNALPELVKKCRDPDQNTRKFACFAIGNASFHNDTLYASLKDCIPPLIDLLSDPEEKTRANAAGALGNLVRKSDQLVPELIKQGALTGLLKTLRDEGTSARKIALFSLGNCCSYKECRDVLKKNGFFECIEELKRKFGDDPVISKYASRIYKTFESTGNVTMYD</sequence>
<dbReference type="InterPro" id="IPR011009">
    <property type="entry name" value="Kinase-like_dom_sf"/>
</dbReference>
<keyword evidence="9" id="KW-0206">Cytoskeleton</keyword>
<evidence type="ECO:0000256" key="12">
    <source>
        <dbReference type="ARBA" id="ARBA00075375"/>
    </source>
</evidence>
<evidence type="ECO:0000256" key="1">
    <source>
        <dbReference type="ARBA" id="ARBA00004245"/>
    </source>
</evidence>
<dbReference type="GO" id="GO:0004674">
    <property type="term" value="F:protein serine/threonine kinase activity"/>
    <property type="evidence" value="ECO:0007669"/>
    <property type="project" value="UniProtKB-KW"/>
</dbReference>
<dbReference type="PROSITE" id="PS00108">
    <property type="entry name" value="PROTEIN_KINASE_ST"/>
    <property type="match status" value="1"/>
</dbReference>
<evidence type="ECO:0000259" key="16">
    <source>
        <dbReference type="PROSITE" id="PS50011"/>
    </source>
</evidence>
<organism evidence="17 18">
    <name type="scientific">Acrasis kona</name>
    <dbReference type="NCBI Taxonomy" id="1008807"/>
    <lineage>
        <taxon>Eukaryota</taxon>
        <taxon>Discoba</taxon>
        <taxon>Heterolobosea</taxon>
        <taxon>Tetramitia</taxon>
        <taxon>Eutetramitia</taxon>
        <taxon>Acrasidae</taxon>
        <taxon>Acrasis</taxon>
    </lineage>
</organism>
<keyword evidence="4" id="KW-0723">Serine/threonine-protein kinase</keyword>
<comment type="catalytic activity">
    <reaction evidence="10">
        <text>L-threonyl-[protein] + ATP = O-phospho-L-threonyl-[protein] + ADP + H(+)</text>
        <dbReference type="Rhea" id="RHEA:46608"/>
        <dbReference type="Rhea" id="RHEA-COMP:11060"/>
        <dbReference type="Rhea" id="RHEA-COMP:11605"/>
        <dbReference type="ChEBI" id="CHEBI:15378"/>
        <dbReference type="ChEBI" id="CHEBI:30013"/>
        <dbReference type="ChEBI" id="CHEBI:30616"/>
        <dbReference type="ChEBI" id="CHEBI:61977"/>
        <dbReference type="ChEBI" id="CHEBI:456216"/>
        <dbReference type="EC" id="2.7.11.1"/>
    </reaction>
</comment>
<proteinExistence type="predicted"/>
<dbReference type="PANTHER" id="PTHR22983">
    <property type="entry name" value="PROTEIN KINASE RELATED"/>
    <property type="match status" value="1"/>
</dbReference>
<comment type="catalytic activity">
    <reaction evidence="11">
        <text>L-seryl-[protein] + ATP = O-phospho-L-seryl-[protein] + ADP + H(+)</text>
        <dbReference type="Rhea" id="RHEA:17989"/>
        <dbReference type="Rhea" id="RHEA-COMP:9863"/>
        <dbReference type="Rhea" id="RHEA-COMP:11604"/>
        <dbReference type="ChEBI" id="CHEBI:15378"/>
        <dbReference type="ChEBI" id="CHEBI:29999"/>
        <dbReference type="ChEBI" id="CHEBI:30616"/>
        <dbReference type="ChEBI" id="CHEBI:83421"/>
        <dbReference type="ChEBI" id="CHEBI:456216"/>
        <dbReference type="EC" id="2.7.11.1"/>
    </reaction>
</comment>
<keyword evidence="6 14" id="KW-0547">Nucleotide-binding</keyword>
<keyword evidence="18" id="KW-1185">Reference proteome</keyword>
<dbReference type="Pfam" id="PF00069">
    <property type="entry name" value="Pkinase"/>
    <property type="match status" value="1"/>
</dbReference>
<dbReference type="SMART" id="SM00220">
    <property type="entry name" value="S_TKc"/>
    <property type="match status" value="1"/>
</dbReference>
<dbReference type="EC" id="2.7.11.1" evidence="2"/>
<accession>A0AAW2YME2</accession>
<evidence type="ECO:0000256" key="4">
    <source>
        <dbReference type="ARBA" id="ARBA00022527"/>
    </source>
</evidence>
<feature type="compositionally biased region" description="Polar residues" evidence="15">
    <location>
        <begin position="289"/>
        <end position="298"/>
    </location>
</feature>
<dbReference type="Proteomes" id="UP001431209">
    <property type="component" value="Unassembled WGS sequence"/>
</dbReference>
<feature type="binding site" evidence="14">
    <location>
        <position position="41"/>
    </location>
    <ligand>
        <name>ATP</name>
        <dbReference type="ChEBI" id="CHEBI:30616"/>
    </ligand>
</feature>
<feature type="region of interest" description="Disordered" evidence="15">
    <location>
        <begin position="286"/>
        <end position="324"/>
    </location>
</feature>
<dbReference type="SMART" id="SM00185">
    <property type="entry name" value="ARM"/>
    <property type="match status" value="4"/>
</dbReference>
<name>A0AAW2YME2_9EUKA</name>
<evidence type="ECO:0000256" key="2">
    <source>
        <dbReference type="ARBA" id="ARBA00012513"/>
    </source>
</evidence>
<dbReference type="GO" id="GO:0005737">
    <property type="term" value="C:cytoplasm"/>
    <property type="evidence" value="ECO:0007669"/>
    <property type="project" value="UniProtKB-ARBA"/>
</dbReference>
<dbReference type="PROSITE" id="PS50176">
    <property type="entry name" value="ARM_REPEAT"/>
    <property type="match status" value="1"/>
</dbReference>
<dbReference type="Pfam" id="PF13646">
    <property type="entry name" value="HEAT_2"/>
    <property type="match status" value="1"/>
</dbReference>
<evidence type="ECO:0000256" key="5">
    <source>
        <dbReference type="ARBA" id="ARBA00022679"/>
    </source>
</evidence>
<dbReference type="CDD" id="cd14002">
    <property type="entry name" value="STKc_STK36"/>
    <property type="match status" value="1"/>
</dbReference>
<evidence type="ECO:0000256" key="11">
    <source>
        <dbReference type="ARBA" id="ARBA00048679"/>
    </source>
</evidence>
<dbReference type="InterPro" id="IPR011989">
    <property type="entry name" value="ARM-like"/>
</dbReference>
<evidence type="ECO:0000256" key="3">
    <source>
        <dbReference type="ARBA" id="ARBA00022490"/>
    </source>
</evidence>
<dbReference type="InterPro" id="IPR016024">
    <property type="entry name" value="ARM-type_fold"/>
</dbReference>
<protein>
    <recommendedName>
        <fullName evidence="2">non-specific serine/threonine protein kinase</fullName>
        <ecNumber evidence="2">2.7.11.1</ecNumber>
    </recommendedName>
    <alternativeName>
        <fullName evidence="12">Fused homolog</fullName>
    </alternativeName>
</protein>
<dbReference type="InterPro" id="IPR000225">
    <property type="entry name" value="Armadillo"/>
</dbReference>
<dbReference type="GO" id="GO:0005856">
    <property type="term" value="C:cytoskeleton"/>
    <property type="evidence" value="ECO:0007669"/>
    <property type="project" value="UniProtKB-SubCell"/>
</dbReference>